<dbReference type="InterPro" id="IPR000225">
    <property type="entry name" value="Armadillo"/>
</dbReference>
<feature type="compositionally biased region" description="Basic and acidic residues" evidence="1">
    <location>
        <begin position="15"/>
        <end position="35"/>
    </location>
</feature>
<feature type="region of interest" description="Disordered" evidence="1">
    <location>
        <begin position="15"/>
        <end position="38"/>
    </location>
</feature>
<evidence type="ECO:0000256" key="1">
    <source>
        <dbReference type="SAM" id="MobiDB-lite"/>
    </source>
</evidence>
<organism evidence="2">
    <name type="scientific">Rhipicephalus zambeziensis</name>
    <dbReference type="NCBI Taxonomy" id="60191"/>
    <lineage>
        <taxon>Eukaryota</taxon>
        <taxon>Metazoa</taxon>
        <taxon>Ecdysozoa</taxon>
        <taxon>Arthropoda</taxon>
        <taxon>Chelicerata</taxon>
        <taxon>Arachnida</taxon>
        <taxon>Acari</taxon>
        <taxon>Parasitiformes</taxon>
        <taxon>Ixodida</taxon>
        <taxon>Ixodoidea</taxon>
        <taxon>Ixodidae</taxon>
        <taxon>Rhipicephalinae</taxon>
        <taxon>Rhipicephalus</taxon>
        <taxon>Rhipicephalus</taxon>
    </lineage>
</organism>
<dbReference type="InterPro" id="IPR011989">
    <property type="entry name" value="ARM-like"/>
</dbReference>
<evidence type="ECO:0000313" key="2">
    <source>
        <dbReference type="EMBL" id="MAA20225.1"/>
    </source>
</evidence>
<reference evidence="2" key="1">
    <citation type="journal article" date="2017" name="Parasit. Vectors">
        <title>Sialotranscriptomics of Rhipicephalus zambeziensis reveals intricate expression profiles of secretory proteins and suggests tight temporal transcriptional regulation during blood-feeding.</title>
        <authorList>
            <person name="de Castro M.H."/>
            <person name="de Klerk D."/>
            <person name="Pienaar R."/>
            <person name="Rees D.J.G."/>
            <person name="Mans B.J."/>
        </authorList>
    </citation>
    <scope>NUCLEOTIDE SEQUENCE</scope>
    <source>
        <tissue evidence="2">Salivary glands</tissue>
    </source>
</reference>
<sequence length="419" mass="46337">MADITMVDEIRQSLRSQQCDEQRERRQKLVDDRRGASVSTKELEPVPIEEFEAMLKDIKVQRNNKHYLRKVKNSLALGGDYISRFLRTNGALEQLISVTLRSTESSCQLEALACLTNLACGDHKATNRVLRSAGPYLITFLNGSNPFLQEQSAWCLANIARDCDECRELLKCQGASHAFVKALRSIYPQVVDMAVFALLAYAQSSSDIVQDLVNRDLHEHLLPLFDRDSAKTDFIGQLGWIILCTYSHDSVPVENMNYSERLCLAVLDKMIHYSLAPQENSAALPSLLACLATWSSGRCNLAAQLAGMPGIIAALGHLLEAPHLHLRREALWLMHCLSGFLTQHDLADISAAISGIVPLLTPGAECINEVLQLLQGISTTLPAFRRSLAGSAAILAQLQQMTPEHYGESVKLHAILTQP</sequence>
<dbReference type="PANTHER" id="PTHR16356">
    <property type="entry name" value="TRANSMEMBRANE AND COILED-COIL DOMAIN-CONTAINING PROTEIN 6 TMCO6"/>
    <property type="match status" value="1"/>
</dbReference>
<dbReference type="SUPFAM" id="SSF48371">
    <property type="entry name" value="ARM repeat"/>
    <property type="match status" value="1"/>
</dbReference>
<dbReference type="PANTHER" id="PTHR16356:SF1">
    <property type="entry name" value="TRANSMEMBRANE AND COILED-COIL DOMAIN-CONTAINING PROTEIN 6"/>
    <property type="match status" value="1"/>
</dbReference>
<dbReference type="AlphaFoldDB" id="A0A224YTH0"/>
<dbReference type="EMBL" id="GFPF01009079">
    <property type="protein sequence ID" value="MAA20225.1"/>
    <property type="molecule type" value="Transcribed_RNA"/>
</dbReference>
<dbReference type="InterPro" id="IPR016024">
    <property type="entry name" value="ARM-type_fold"/>
</dbReference>
<proteinExistence type="predicted"/>
<accession>A0A224YTH0</accession>
<dbReference type="SMART" id="SM00185">
    <property type="entry name" value="ARM"/>
    <property type="match status" value="4"/>
</dbReference>
<protein>
    <submittedName>
        <fullName evidence="2">Importin subunit alpha-8-like</fullName>
    </submittedName>
</protein>
<name>A0A224YTH0_9ACAR</name>
<dbReference type="Gene3D" id="1.25.10.10">
    <property type="entry name" value="Leucine-rich Repeat Variant"/>
    <property type="match status" value="1"/>
</dbReference>